<dbReference type="Proteomes" id="UP000321057">
    <property type="component" value="Unassembled WGS sequence"/>
</dbReference>
<gene>
    <name evidence="1" type="ORF">SGA02_20620</name>
</gene>
<name>A0ABQ0Y4A3_STAGA</name>
<comment type="caution">
    <text evidence="1">The sequence shown here is derived from an EMBL/GenBank/DDBJ whole genome shotgun (WGS) entry which is preliminary data.</text>
</comment>
<keyword evidence="2" id="KW-1185">Reference proteome</keyword>
<proteinExistence type="predicted"/>
<reference evidence="1 2" key="1">
    <citation type="submission" date="2019-07" db="EMBL/GenBank/DDBJ databases">
        <title>Whole genome shotgun sequence of Staphylococcus gallinarum NBRC 109767.</title>
        <authorList>
            <person name="Hosoyama A."/>
            <person name="Uohara A."/>
            <person name="Ohji S."/>
            <person name="Ichikawa N."/>
        </authorList>
    </citation>
    <scope>NUCLEOTIDE SEQUENCE [LARGE SCALE GENOMIC DNA]</scope>
    <source>
        <strain evidence="1 2">NBRC 109767</strain>
    </source>
</reference>
<accession>A0ABQ0Y4A3</accession>
<sequence length="44" mass="5099">MTISKEQIGVFNLLNEHQQLTIKEIVDVQGAFKTVLSKKKARKW</sequence>
<evidence type="ECO:0000313" key="1">
    <source>
        <dbReference type="EMBL" id="GEQ06234.1"/>
    </source>
</evidence>
<protein>
    <recommendedName>
        <fullName evidence="3">Transcriptional regulator</fullName>
    </recommendedName>
</protein>
<evidence type="ECO:0000313" key="2">
    <source>
        <dbReference type="Proteomes" id="UP000321057"/>
    </source>
</evidence>
<dbReference type="EMBL" id="BKAX01000006">
    <property type="protein sequence ID" value="GEQ06234.1"/>
    <property type="molecule type" value="Genomic_DNA"/>
</dbReference>
<organism evidence="1 2">
    <name type="scientific">Staphylococcus gallinarum</name>
    <dbReference type="NCBI Taxonomy" id="1293"/>
    <lineage>
        <taxon>Bacteria</taxon>
        <taxon>Bacillati</taxon>
        <taxon>Bacillota</taxon>
        <taxon>Bacilli</taxon>
        <taxon>Bacillales</taxon>
        <taxon>Staphylococcaceae</taxon>
        <taxon>Staphylococcus</taxon>
    </lineage>
</organism>
<evidence type="ECO:0008006" key="3">
    <source>
        <dbReference type="Google" id="ProtNLM"/>
    </source>
</evidence>